<evidence type="ECO:0000313" key="1">
    <source>
        <dbReference type="EMBL" id="KAF7803821.1"/>
    </source>
</evidence>
<reference evidence="1" key="1">
    <citation type="submission" date="2020-09" db="EMBL/GenBank/DDBJ databases">
        <title>Genome-Enabled Discovery of Anthraquinone Biosynthesis in Senna tora.</title>
        <authorList>
            <person name="Kang S.-H."/>
            <person name="Pandey R.P."/>
            <person name="Lee C.-M."/>
            <person name="Sim J.-S."/>
            <person name="Jeong J.-T."/>
            <person name="Choi B.-S."/>
            <person name="Jung M."/>
            <person name="Ginzburg D."/>
            <person name="Zhao K."/>
            <person name="Won S.Y."/>
            <person name="Oh T.-J."/>
            <person name="Yu Y."/>
            <person name="Kim N.-H."/>
            <person name="Lee O.R."/>
            <person name="Lee T.-H."/>
            <person name="Bashyal P."/>
            <person name="Kim T.-S."/>
            <person name="Lee W.-H."/>
            <person name="Kawkins C."/>
            <person name="Kim C.-K."/>
            <person name="Kim J.S."/>
            <person name="Ahn B.O."/>
            <person name="Rhee S.Y."/>
            <person name="Sohng J.K."/>
        </authorList>
    </citation>
    <scope>NUCLEOTIDE SEQUENCE</scope>
    <source>
        <tissue evidence="1">Leaf</tissue>
    </source>
</reference>
<dbReference type="Proteomes" id="UP000634136">
    <property type="component" value="Unassembled WGS sequence"/>
</dbReference>
<dbReference type="EMBL" id="JAAIUW010000013">
    <property type="protein sequence ID" value="KAF7803821.1"/>
    <property type="molecule type" value="Genomic_DNA"/>
</dbReference>
<proteinExistence type="predicted"/>
<evidence type="ECO:0000313" key="2">
    <source>
        <dbReference type="Proteomes" id="UP000634136"/>
    </source>
</evidence>
<name>A0A834SHU6_9FABA</name>
<dbReference type="AlphaFoldDB" id="A0A834SHU6"/>
<keyword evidence="2" id="KW-1185">Reference proteome</keyword>
<comment type="caution">
    <text evidence="1">The sequence shown here is derived from an EMBL/GenBank/DDBJ whole genome shotgun (WGS) entry which is preliminary data.</text>
</comment>
<sequence length="53" mass="5308">MLCKTGNITSSNDSNMSILALASKPVVGSSKKMIEGLATSSTAIVSAAPVMGH</sequence>
<accession>A0A834SHU6</accession>
<protein>
    <submittedName>
        <fullName evidence="1">Uncharacterized protein</fullName>
    </submittedName>
</protein>
<gene>
    <name evidence="1" type="ORF">G2W53_042932</name>
</gene>
<organism evidence="1 2">
    <name type="scientific">Senna tora</name>
    <dbReference type="NCBI Taxonomy" id="362788"/>
    <lineage>
        <taxon>Eukaryota</taxon>
        <taxon>Viridiplantae</taxon>
        <taxon>Streptophyta</taxon>
        <taxon>Embryophyta</taxon>
        <taxon>Tracheophyta</taxon>
        <taxon>Spermatophyta</taxon>
        <taxon>Magnoliopsida</taxon>
        <taxon>eudicotyledons</taxon>
        <taxon>Gunneridae</taxon>
        <taxon>Pentapetalae</taxon>
        <taxon>rosids</taxon>
        <taxon>fabids</taxon>
        <taxon>Fabales</taxon>
        <taxon>Fabaceae</taxon>
        <taxon>Caesalpinioideae</taxon>
        <taxon>Cassia clade</taxon>
        <taxon>Senna</taxon>
    </lineage>
</organism>